<dbReference type="GO" id="GO:0004519">
    <property type="term" value="F:endonuclease activity"/>
    <property type="evidence" value="ECO:0007669"/>
    <property type="project" value="UniProtKB-KW"/>
</dbReference>
<keyword evidence="4" id="KW-1185">Reference proteome</keyword>
<dbReference type="Gene3D" id="3.60.10.10">
    <property type="entry name" value="Endonuclease/exonuclease/phosphatase"/>
    <property type="match status" value="1"/>
</dbReference>
<dbReference type="InterPro" id="IPR005135">
    <property type="entry name" value="Endo/exonuclease/phosphatase"/>
</dbReference>
<evidence type="ECO:0000313" key="4">
    <source>
        <dbReference type="Proteomes" id="UP001501510"/>
    </source>
</evidence>
<dbReference type="SUPFAM" id="SSF56219">
    <property type="entry name" value="DNase I-like"/>
    <property type="match status" value="1"/>
</dbReference>
<sequence>MKILTLNCHSWQEEKQLQKIKYLAKVIYEKKYDVIALQEVSQSIKSEKVLNNIKEDNFVFILLQELKKIGEDNFQFIWDFAHIGYDKYEEGIALLTKHPIKEKNTFYISNSSDIHFWKTRKIVKCTIPYKDKFISFYSCHLGWWNDKEEKFDFQVNNLIESLKKDEINLFMGDFNNDAFKRREGYDYLIEKGLKDTFYMAKSKDKGVTAIGEIDGWEGNSKDMRLDLILANKELEVEYSKVIFNGKNKDIISDHYGVEIKIDM</sequence>
<accession>A0ABN1JEH8</accession>
<keyword evidence="3" id="KW-0255">Endonuclease</keyword>
<organism evidence="3 4">
    <name type="scientific">Clostridium oceanicum</name>
    <dbReference type="NCBI Taxonomy" id="1543"/>
    <lineage>
        <taxon>Bacteria</taxon>
        <taxon>Bacillati</taxon>
        <taxon>Bacillota</taxon>
        <taxon>Clostridia</taxon>
        <taxon>Eubacteriales</taxon>
        <taxon>Clostridiaceae</taxon>
        <taxon>Clostridium</taxon>
    </lineage>
</organism>
<dbReference type="Pfam" id="PF03372">
    <property type="entry name" value="Exo_endo_phos"/>
    <property type="match status" value="1"/>
</dbReference>
<keyword evidence="1" id="KW-0378">Hydrolase</keyword>
<dbReference type="InterPro" id="IPR051547">
    <property type="entry name" value="TDP2-like"/>
</dbReference>
<dbReference type="RefSeq" id="WP_343760188.1">
    <property type="nucleotide sequence ID" value="NZ_BAAACG010000008.1"/>
</dbReference>
<gene>
    <name evidence="3" type="ORF">GCM10008906_13620</name>
</gene>
<dbReference type="InterPro" id="IPR036691">
    <property type="entry name" value="Endo/exonu/phosph_ase_sf"/>
</dbReference>
<proteinExistence type="predicted"/>
<dbReference type="CDD" id="cd09079">
    <property type="entry name" value="RgfB-like"/>
    <property type="match status" value="1"/>
</dbReference>
<name>A0ABN1JEH8_9CLOT</name>
<feature type="domain" description="Endonuclease/exonuclease/phosphatase" evidence="2">
    <location>
        <begin position="18"/>
        <end position="254"/>
    </location>
</feature>
<evidence type="ECO:0000256" key="1">
    <source>
        <dbReference type="ARBA" id="ARBA00022801"/>
    </source>
</evidence>
<protein>
    <submittedName>
        <fullName evidence="3">Endonuclease/exonuclease/phosphatase family protein</fullName>
    </submittedName>
</protein>
<evidence type="ECO:0000259" key="2">
    <source>
        <dbReference type="Pfam" id="PF03372"/>
    </source>
</evidence>
<dbReference type="Proteomes" id="UP001501510">
    <property type="component" value="Unassembled WGS sequence"/>
</dbReference>
<dbReference type="EMBL" id="BAAACG010000008">
    <property type="protein sequence ID" value="GAA0737453.1"/>
    <property type="molecule type" value="Genomic_DNA"/>
</dbReference>
<dbReference type="PANTHER" id="PTHR15822">
    <property type="entry name" value="TRAF AND TNF RECEPTOR-ASSOCIATED PROTEIN"/>
    <property type="match status" value="1"/>
</dbReference>
<dbReference type="PANTHER" id="PTHR15822:SF23">
    <property type="entry name" value="ENDONUCLEASE_EXONUCLEASE_PHOSPHATASE FAMILY PROTEIN"/>
    <property type="match status" value="1"/>
</dbReference>
<reference evidence="3 4" key="1">
    <citation type="journal article" date="2019" name="Int. J. Syst. Evol. Microbiol.">
        <title>The Global Catalogue of Microorganisms (GCM) 10K type strain sequencing project: providing services to taxonomists for standard genome sequencing and annotation.</title>
        <authorList>
            <consortium name="The Broad Institute Genomics Platform"/>
            <consortium name="The Broad Institute Genome Sequencing Center for Infectious Disease"/>
            <person name="Wu L."/>
            <person name="Ma J."/>
        </authorList>
    </citation>
    <scope>NUCLEOTIDE SEQUENCE [LARGE SCALE GENOMIC DNA]</scope>
    <source>
        <strain evidence="3 4">JCM 1407</strain>
    </source>
</reference>
<evidence type="ECO:0000313" key="3">
    <source>
        <dbReference type="EMBL" id="GAA0737453.1"/>
    </source>
</evidence>
<comment type="caution">
    <text evidence="3">The sequence shown here is derived from an EMBL/GenBank/DDBJ whole genome shotgun (WGS) entry which is preliminary data.</text>
</comment>
<keyword evidence="3" id="KW-0540">Nuclease</keyword>